<evidence type="ECO:0000313" key="2">
    <source>
        <dbReference type="EMBL" id="OUM73739.1"/>
    </source>
</evidence>
<protein>
    <recommendedName>
        <fullName evidence="1">Lipoyl-binding domain-containing protein</fullName>
    </recommendedName>
</protein>
<sequence>MFSNAPLPAMTDRTHDTIASPNIVLCGTIRAPMDGSIVDVLISEGATVSQGQLLMVLEVAPIDVSG</sequence>
<accession>A0A1Y3P1Q4</accession>
<evidence type="ECO:0000313" key="3">
    <source>
        <dbReference type="Proteomes" id="UP000195440"/>
    </source>
</evidence>
<comment type="caution">
    <text evidence="2">The sequence shown here is derived from an EMBL/GenBank/DDBJ whole genome shotgun (WGS) entry which is preliminary data.</text>
</comment>
<reference evidence="2 3" key="1">
    <citation type="journal article" date="2017" name="Syst. Appl. Microbiol.">
        <title>Pseudomonas caspiana sp. nov., a citrus pathogen in the Pseudomonas syringae phylogenetic group.</title>
        <authorList>
            <person name="Busquets A."/>
            <person name="Gomila M."/>
            <person name="Beiki F."/>
            <person name="Mulet M."/>
            <person name="Rahimian H."/>
            <person name="Garcia-Valdes E."/>
            <person name="Lalucat J."/>
        </authorList>
    </citation>
    <scope>NUCLEOTIDE SEQUENCE [LARGE SCALE GENOMIC DNA]</scope>
    <source>
        <strain evidence="2 3">FBF102</strain>
    </source>
</reference>
<dbReference type="Gene3D" id="2.40.50.100">
    <property type="match status" value="1"/>
</dbReference>
<dbReference type="InterPro" id="IPR011053">
    <property type="entry name" value="Single_hybrid_motif"/>
</dbReference>
<dbReference type="Pfam" id="PF00364">
    <property type="entry name" value="Biotin_lipoyl"/>
    <property type="match status" value="1"/>
</dbReference>
<dbReference type="InterPro" id="IPR000089">
    <property type="entry name" value="Biotin_lipoyl"/>
</dbReference>
<dbReference type="EMBL" id="LOHF01000008">
    <property type="protein sequence ID" value="OUM73739.1"/>
    <property type="molecule type" value="Genomic_DNA"/>
</dbReference>
<dbReference type="OrthoDB" id="9812676at2"/>
<dbReference type="SUPFAM" id="SSF51230">
    <property type="entry name" value="Single hybrid motif"/>
    <property type="match status" value="1"/>
</dbReference>
<proteinExistence type="predicted"/>
<feature type="domain" description="Lipoyl-binding" evidence="1">
    <location>
        <begin position="28"/>
        <end position="57"/>
    </location>
</feature>
<dbReference type="Proteomes" id="UP000195440">
    <property type="component" value="Unassembled WGS sequence"/>
</dbReference>
<name>A0A1Y3P1Q4_9PSED</name>
<dbReference type="AlphaFoldDB" id="A0A1Y3P1Q4"/>
<evidence type="ECO:0000259" key="1">
    <source>
        <dbReference type="Pfam" id="PF00364"/>
    </source>
</evidence>
<gene>
    <name evidence="2" type="ORF">AUC60_11730</name>
</gene>
<organism evidence="2 3">
    <name type="scientific">Pseudomonas caspiana</name>
    <dbReference type="NCBI Taxonomy" id="1451454"/>
    <lineage>
        <taxon>Bacteria</taxon>
        <taxon>Pseudomonadati</taxon>
        <taxon>Pseudomonadota</taxon>
        <taxon>Gammaproteobacteria</taxon>
        <taxon>Pseudomonadales</taxon>
        <taxon>Pseudomonadaceae</taxon>
        <taxon>Pseudomonas</taxon>
    </lineage>
</organism>
<keyword evidence="3" id="KW-1185">Reference proteome</keyword>